<reference evidence="2 3" key="1">
    <citation type="submission" date="2016-10" db="EMBL/GenBank/DDBJ databases">
        <authorList>
            <person name="Varghese N."/>
            <person name="Submissions S."/>
        </authorList>
    </citation>
    <scope>NUCLEOTIDE SEQUENCE [LARGE SCALE GENOMIC DNA]</scope>
    <source>
        <strain evidence="2 3">DSM 2373</strain>
    </source>
</reference>
<dbReference type="Proteomes" id="UP000326500">
    <property type="component" value="Unassembled WGS sequence"/>
</dbReference>
<evidence type="ECO:0000256" key="1">
    <source>
        <dbReference type="SAM" id="MobiDB-lite"/>
    </source>
</evidence>
<name>A0A1G8ZC42_9EURY</name>
<dbReference type="STRING" id="2200.GCA_001571405_01508"/>
<keyword evidence="3" id="KW-1185">Reference proteome</keyword>
<proteinExistence type="predicted"/>
<dbReference type="EMBL" id="FNFT01000004">
    <property type="protein sequence ID" value="SDK11730.1"/>
    <property type="molecule type" value="Genomic_DNA"/>
</dbReference>
<evidence type="ECO:0000313" key="3">
    <source>
        <dbReference type="Proteomes" id="UP000326500"/>
    </source>
</evidence>
<sequence length="137" mass="15285">MVTVKEQATETRSSDQVIPNQDHPEKQQRIAHGVIRGMLVQFYREWTTFRSGASGGTSMLAANALLDRHSHQIHDAVCDVEAIIGDDIAVEIRCLSADMIETTNILIMLGCEEECYRRGDALAKRCLALQRMVDAAR</sequence>
<protein>
    <submittedName>
        <fullName evidence="2">Uncharacterized protein</fullName>
    </submittedName>
</protein>
<gene>
    <name evidence="2" type="ORF">SAMN04488571_10445</name>
</gene>
<evidence type="ECO:0000313" key="2">
    <source>
        <dbReference type="EMBL" id="SDK11730.1"/>
    </source>
</evidence>
<organism evidence="2 3">
    <name type="scientific">Methanoculleus thermophilus</name>
    <dbReference type="NCBI Taxonomy" id="2200"/>
    <lineage>
        <taxon>Archaea</taxon>
        <taxon>Methanobacteriati</taxon>
        <taxon>Methanobacteriota</taxon>
        <taxon>Stenosarchaea group</taxon>
        <taxon>Methanomicrobia</taxon>
        <taxon>Methanomicrobiales</taxon>
        <taxon>Methanomicrobiaceae</taxon>
        <taxon>Methanoculleus</taxon>
    </lineage>
</organism>
<dbReference type="AlphaFoldDB" id="A0A1G8ZC42"/>
<feature type="region of interest" description="Disordered" evidence="1">
    <location>
        <begin position="1"/>
        <end position="26"/>
    </location>
</feature>
<accession>A0A1G8ZC42</accession>